<gene>
    <name evidence="1" type="ORF">CEXT_665411</name>
</gene>
<keyword evidence="2" id="KW-1185">Reference proteome</keyword>
<dbReference type="EMBL" id="BPLR01015931">
    <property type="protein sequence ID" value="GIY79793.1"/>
    <property type="molecule type" value="Genomic_DNA"/>
</dbReference>
<protein>
    <submittedName>
        <fullName evidence="1">Uncharacterized protein</fullName>
    </submittedName>
</protein>
<sequence>MVVTSEYCEPINHVVKPFNNSNNIYTDFSIFPKINEKMQEPRADNEFLTKRRELTKEHTISTGREIHLVSFHD</sequence>
<organism evidence="1 2">
    <name type="scientific">Caerostris extrusa</name>
    <name type="common">Bark spider</name>
    <name type="synonym">Caerostris bankana</name>
    <dbReference type="NCBI Taxonomy" id="172846"/>
    <lineage>
        <taxon>Eukaryota</taxon>
        <taxon>Metazoa</taxon>
        <taxon>Ecdysozoa</taxon>
        <taxon>Arthropoda</taxon>
        <taxon>Chelicerata</taxon>
        <taxon>Arachnida</taxon>
        <taxon>Araneae</taxon>
        <taxon>Araneomorphae</taxon>
        <taxon>Entelegynae</taxon>
        <taxon>Araneoidea</taxon>
        <taxon>Araneidae</taxon>
        <taxon>Caerostris</taxon>
    </lineage>
</organism>
<accession>A0AAV4WBV8</accession>
<comment type="caution">
    <text evidence="1">The sequence shown here is derived from an EMBL/GenBank/DDBJ whole genome shotgun (WGS) entry which is preliminary data.</text>
</comment>
<proteinExistence type="predicted"/>
<evidence type="ECO:0000313" key="2">
    <source>
        <dbReference type="Proteomes" id="UP001054945"/>
    </source>
</evidence>
<name>A0AAV4WBV8_CAEEX</name>
<reference evidence="1 2" key="1">
    <citation type="submission" date="2021-06" db="EMBL/GenBank/DDBJ databases">
        <title>Caerostris extrusa draft genome.</title>
        <authorList>
            <person name="Kono N."/>
            <person name="Arakawa K."/>
        </authorList>
    </citation>
    <scope>NUCLEOTIDE SEQUENCE [LARGE SCALE GENOMIC DNA]</scope>
</reference>
<evidence type="ECO:0000313" key="1">
    <source>
        <dbReference type="EMBL" id="GIY79793.1"/>
    </source>
</evidence>
<dbReference type="AlphaFoldDB" id="A0AAV4WBV8"/>
<dbReference type="Proteomes" id="UP001054945">
    <property type="component" value="Unassembled WGS sequence"/>
</dbReference>